<sequence>MDDVEFVPLAQERVALTAQVGVVSAQLDVGRASPQNGTHGDQCYDNQRPDDGALWKCHETHFKCHGGNGLTPRHAARSQGSFATTVRRFGRCPSEGGAEEFIPPGMPPYAISPLEVR</sequence>
<reference evidence="1" key="1">
    <citation type="submission" date="2024-07" db="EMBL/GenBank/DDBJ databases">
        <title>Complete genome sequences of cellulolytic bacteria, Kitasatospora sp. CMC57 and Streptomyces sp. CMC78, isolated from Japanese agricultural soil.</title>
        <authorList>
            <person name="Hashimoto T."/>
            <person name="Ito M."/>
            <person name="Iwamoto M."/>
            <person name="Fukahori D."/>
            <person name="Shoda T."/>
            <person name="Sakoda M."/>
            <person name="Morohoshi T."/>
            <person name="Mitsuboshi M."/>
            <person name="Nishizawa T."/>
        </authorList>
    </citation>
    <scope>NUCLEOTIDE SEQUENCE</scope>
    <source>
        <strain evidence="1">CMC78</strain>
    </source>
</reference>
<dbReference type="KEGG" id="stcm:SCMC78_33860"/>
<dbReference type="AlphaFoldDB" id="A0AB33KII8"/>
<accession>A0AB33KII8</accession>
<proteinExistence type="predicted"/>
<evidence type="ECO:0000313" key="1">
    <source>
        <dbReference type="EMBL" id="BFP53579.1"/>
    </source>
</evidence>
<dbReference type="EMBL" id="AP035884">
    <property type="protein sequence ID" value="BFP53579.1"/>
    <property type="molecule type" value="Genomic_DNA"/>
</dbReference>
<name>A0AB33KII8_9ACTN</name>
<gene>
    <name evidence="1" type="ORF">SCMC78_33860</name>
</gene>
<protein>
    <submittedName>
        <fullName evidence="1">Uncharacterized protein</fullName>
    </submittedName>
</protein>
<organism evidence="1">
    <name type="scientific">Streptomyces sp. CMC78</name>
    <dbReference type="NCBI Taxonomy" id="3231512"/>
    <lineage>
        <taxon>Bacteria</taxon>
        <taxon>Bacillati</taxon>
        <taxon>Actinomycetota</taxon>
        <taxon>Actinomycetes</taxon>
        <taxon>Kitasatosporales</taxon>
        <taxon>Streptomycetaceae</taxon>
        <taxon>Streptomyces</taxon>
    </lineage>
</organism>